<evidence type="ECO:0000256" key="3">
    <source>
        <dbReference type="SAM" id="MobiDB-lite"/>
    </source>
</evidence>
<proteinExistence type="inferred from homology"/>
<name>A0A518E3N9_9BACT</name>
<organism evidence="6 7">
    <name type="scientific">Lignipirellula cremea</name>
    <dbReference type="NCBI Taxonomy" id="2528010"/>
    <lineage>
        <taxon>Bacteria</taxon>
        <taxon>Pseudomonadati</taxon>
        <taxon>Planctomycetota</taxon>
        <taxon>Planctomycetia</taxon>
        <taxon>Pirellulales</taxon>
        <taxon>Pirellulaceae</taxon>
        <taxon>Lignipirellula</taxon>
    </lineage>
</organism>
<feature type="compositionally biased region" description="Basic and acidic residues" evidence="3">
    <location>
        <begin position="181"/>
        <end position="197"/>
    </location>
</feature>
<feature type="domain" description="Sulfatase N-terminal" evidence="5">
    <location>
        <begin position="31"/>
        <end position="320"/>
    </location>
</feature>
<feature type="signal peptide" evidence="4">
    <location>
        <begin position="1"/>
        <end position="26"/>
    </location>
</feature>
<keyword evidence="4" id="KW-0732">Signal</keyword>
<sequence length="472" mass="53217" precursor="true">MLKTFQFRCILAALLAATLLSSTAQAADRLNFLFITLDDMNRDSVGAYGAKVPETTPSIDRLAAEGLRFEQGHVTIAICQPTRAVWMTGRYPHNNGALGFNPIKRGIPTLPETLKENGYLTGILGKTEHVVPSRKQAFDYHRDRGEMNNGRSADLYAQFTEEFLQQAKDAQKPFFLMVNTHDPHRPFDNRRPADKRGGGYPAPSRIYQPEEILVPGFLPDLPEIREEIAQYYSSVRRADDVVGRVLAELDKAGYREHTLVMLKSDHGIPVPFAKTNVWRHSTITPWIVRWPGVIEPGSRDTEHLIAGVDLAPTVLDALGIEPMEGVDGRSFLPVLQGKKQADRDVVFTHINTIASGKSYPMRSIQGPRYGFIWNGWSDGKTTFRNESMSGLTWKTMVKASATDPALAERVRHYSFREPFEFYDYQQDPDALHNLIDDPAQQAMIDQYRQEMVRQMTETNDPQLPNLQAAMGK</sequence>
<dbReference type="OrthoDB" id="9762324at2"/>
<dbReference type="EMBL" id="CP036433">
    <property type="protein sequence ID" value="QDU98704.1"/>
    <property type="molecule type" value="Genomic_DNA"/>
</dbReference>
<dbReference type="SUPFAM" id="SSF53649">
    <property type="entry name" value="Alkaline phosphatase-like"/>
    <property type="match status" value="1"/>
</dbReference>
<dbReference type="Pfam" id="PF00884">
    <property type="entry name" value="Sulfatase"/>
    <property type="match status" value="1"/>
</dbReference>
<evidence type="ECO:0000313" key="7">
    <source>
        <dbReference type="Proteomes" id="UP000317648"/>
    </source>
</evidence>
<protein>
    <submittedName>
        <fullName evidence="6">Arylsulfatase</fullName>
        <ecNumber evidence="6">3.1.6.1</ecNumber>
    </submittedName>
</protein>
<evidence type="ECO:0000256" key="1">
    <source>
        <dbReference type="ARBA" id="ARBA00008779"/>
    </source>
</evidence>
<comment type="similarity">
    <text evidence="1">Belongs to the sulfatase family.</text>
</comment>
<dbReference type="Gene3D" id="3.40.720.10">
    <property type="entry name" value="Alkaline Phosphatase, subunit A"/>
    <property type="match status" value="1"/>
</dbReference>
<reference evidence="6 7" key="1">
    <citation type="submission" date="2019-02" db="EMBL/GenBank/DDBJ databases">
        <title>Deep-cultivation of Planctomycetes and their phenomic and genomic characterization uncovers novel biology.</title>
        <authorList>
            <person name="Wiegand S."/>
            <person name="Jogler M."/>
            <person name="Boedeker C."/>
            <person name="Pinto D."/>
            <person name="Vollmers J."/>
            <person name="Rivas-Marin E."/>
            <person name="Kohn T."/>
            <person name="Peeters S.H."/>
            <person name="Heuer A."/>
            <person name="Rast P."/>
            <person name="Oberbeckmann S."/>
            <person name="Bunk B."/>
            <person name="Jeske O."/>
            <person name="Meyerdierks A."/>
            <person name="Storesund J.E."/>
            <person name="Kallscheuer N."/>
            <person name="Luecker S."/>
            <person name="Lage O.M."/>
            <person name="Pohl T."/>
            <person name="Merkel B.J."/>
            <person name="Hornburger P."/>
            <person name="Mueller R.-W."/>
            <person name="Bruemmer F."/>
            <person name="Labrenz M."/>
            <person name="Spormann A.M."/>
            <person name="Op den Camp H."/>
            <person name="Overmann J."/>
            <person name="Amann R."/>
            <person name="Jetten M.S.M."/>
            <person name="Mascher T."/>
            <person name="Medema M.H."/>
            <person name="Devos D.P."/>
            <person name="Kaster A.-K."/>
            <person name="Ovreas L."/>
            <person name="Rohde M."/>
            <person name="Galperin M.Y."/>
            <person name="Jogler C."/>
        </authorList>
    </citation>
    <scope>NUCLEOTIDE SEQUENCE [LARGE SCALE GENOMIC DNA]</scope>
    <source>
        <strain evidence="6 7">Pla85_3_4</strain>
    </source>
</reference>
<dbReference type="Proteomes" id="UP000317648">
    <property type="component" value="Chromosome"/>
</dbReference>
<dbReference type="RefSeq" id="WP_145058170.1">
    <property type="nucleotide sequence ID" value="NZ_CP036433.1"/>
</dbReference>
<keyword evidence="2 6" id="KW-0378">Hydrolase</keyword>
<dbReference type="AlphaFoldDB" id="A0A518E3N9"/>
<dbReference type="PANTHER" id="PTHR42693">
    <property type="entry name" value="ARYLSULFATASE FAMILY MEMBER"/>
    <property type="match status" value="1"/>
</dbReference>
<accession>A0A518E3N9</accession>
<dbReference type="GO" id="GO:0004065">
    <property type="term" value="F:arylsulfatase activity"/>
    <property type="evidence" value="ECO:0007669"/>
    <property type="project" value="UniProtKB-EC"/>
</dbReference>
<dbReference type="InterPro" id="IPR000917">
    <property type="entry name" value="Sulfatase_N"/>
</dbReference>
<dbReference type="InterPro" id="IPR017850">
    <property type="entry name" value="Alkaline_phosphatase_core_sf"/>
</dbReference>
<dbReference type="EC" id="3.1.6.1" evidence="6"/>
<evidence type="ECO:0000259" key="5">
    <source>
        <dbReference type="Pfam" id="PF00884"/>
    </source>
</evidence>
<dbReference type="CDD" id="cd16027">
    <property type="entry name" value="SGSH"/>
    <property type="match status" value="1"/>
</dbReference>
<evidence type="ECO:0000256" key="2">
    <source>
        <dbReference type="ARBA" id="ARBA00022801"/>
    </source>
</evidence>
<evidence type="ECO:0000313" key="6">
    <source>
        <dbReference type="EMBL" id="QDU98704.1"/>
    </source>
</evidence>
<dbReference type="InterPro" id="IPR050738">
    <property type="entry name" value="Sulfatase"/>
</dbReference>
<gene>
    <name evidence="6" type="ORF">Pla8534_65770</name>
</gene>
<dbReference type="PANTHER" id="PTHR42693:SF53">
    <property type="entry name" value="ENDO-4-O-SULFATASE"/>
    <property type="match status" value="1"/>
</dbReference>
<feature type="region of interest" description="Disordered" evidence="3">
    <location>
        <begin position="181"/>
        <end position="201"/>
    </location>
</feature>
<evidence type="ECO:0000256" key="4">
    <source>
        <dbReference type="SAM" id="SignalP"/>
    </source>
</evidence>
<keyword evidence="7" id="KW-1185">Reference proteome</keyword>
<dbReference type="KEGG" id="lcre:Pla8534_65770"/>
<feature type="chain" id="PRO_5021918716" evidence="4">
    <location>
        <begin position="27"/>
        <end position="472"/>
    </location>
</feature>